<comment type="caution">
    <text evidence="3">The sequence shown here is derived from an EMBL/GenBank/DDBJ whole genome shotgun (WGS) entry which is preliminary data.</text>
</comment>
<dbReference type="SUPFAM" id="SSF46689">
    <property type="entry name" value="Homeodomain-like"/>
    <property type="match status" value="1"/>
</dbReference>
<dbReference type="Proteomes" id="UP000292052">
    <property type="component" value="Unassembled WGS sequence"/>
</dbReference>
<comment type="subcellular location">
    <subcellularLocation>
        <location evidence="1">Nucleus</location>
    </subcellularLocation>
</comment>
<evidence type="ECO:0000256" key="1">
    <source>
        <dbReference type="ARBA" id="ARBA00004123"/>
    </source>
</evidence>
<protein>
    <submittedName>
        <fullName evidence="3">HTH Tnp Tc3 2 domain containing protein</fullName>
    </submittedName>
</protein>
<dbReference type="InterPro" id="IPR009057">
    <property type="entry name" value="Homeodomain-like_sf"/>
</dbReference>
<dbReference type="EMBL" id="QDEB01065855">
    <property type="protein sequence ID" value="RZC36027.1"/>
    <property type="molecule type" value="Genomic_DNA"/>
</dbReference>
<dbReference type="InterPro" id="IPR002492">
    <property type="entry name" value="Transposase_Tc1-like"/>
</dbReference>
<dbReference type="GO" id="GO:0003677">
    <property type="term" value="F:DNA binding"/>
    <property type="evidence" value="ECO:0007669"/>
    <property type="project" value="InterPro"/>
</dbReference>
<accession>A0A482VUW4</accession>
<dbReference type="GO" id="GO:0015074">
    <property type="term" value="P:DNA integration"/>
    <property type="evidence" value="ECO:0007669"/>
    <property type="project" value="InterPro"/>
</dbReference>
<evidence type="ECO:0000313" key="4">
    <source>
        <dbReference type="Proteomes" id="UP000292052"/>
    </source>
</evidence>
<sequence>RAVALVHAGFSIREAADFFGFARSSVHRAIVRFRETAEFRRKRGSGRRRCTNARDNRYIMMLSLRNGHMTAVEIRNRLHRVREVNVSERTVRRLNEANLLARRPATGPELLRTQRVARLNFA</sequence>
<dbReference type="GO" id="GO:0006313">
    <property type="term" value="P:DNA transposition"/>
    <property type="evidence" value="ECO:0007669"/>
    <property type="project" value="InterPro"/>
</dbReference>
<dbReference type="OrthoDB" id="6778180at2759"/>
<organism evidence="3 4">
    <name type="scientific">Asbolus verrucosus</name>
    <name type="common">Desert ironclad beetle</name>
    <dbReference type="NCBI Taxonomy" id="1661398"/>
    <lineage>
        <taxon>Eukaryota</taxon>
        <taxon>Metazoa</taxon>
        <taxon>Ecdysozoa</taxon>
        <taxon>Arthropoda</taxon>
        <taxon>Hexapoda</taxon>
        <taxon>Insecta</taxon>
        <taxon>Pterygota</taxon>
        <taxon>Neoptera</taxon>
        <taxon>Endopterygota</taxon>
        <taxon>Coleoptera</taxon>
        <taxon>Polyphaga</taxon>
        <taxon>Cucujiformia</taxon>
        <taxon>Tenebrionidae</taxon>
        <taxon>Pimeliinae</taxon>
        <taxon>Asbolus</taxon>
    </lineage>
</organism>
<proteinExistence type="predicted"/>
<reference evidence="3 4" key="1">
    <citation type="submission" date="2017-03" db="EMBL/GenBank/DDBJ databases">
        <title>Genome of the blue death feigning beetle - Asbolus verrucosus.</title>
        <authorList>
            <person name="Rider S.D."/>
        </authorList>
    </citation>
    <scope>NUCLEOTIDE SEQUENCE [LARGE SCALE GENOMIC DNA]</scope>
    <source>
        <strain evidence="3">Butters</strain>
        <tissue evidence="3">Head and leg muscle</tissue>
    </source>
</reference>
<keyword evidence="4" id="KW-1185">Reference proteome</keyword>
<dbReference type="Pfam" id="PF01498">
    <property type="entry name" value="HTH_Tnp_Tc3_2"/>
    <property type="match status" value="1"/>
</dbReference>
<dbReference type="AlphaFoldDB" id="A0A482VUW4"/>
<dbReference type="STRING" id="1661398.A0A482VUW4"/>
<name>A0A482VUW4_ASBVE</name>
<evidence type="ECO:0000259" key="2">
    <source>
        <dbReference type="Pfam" id="PF01498"/>
    </source>
</evidence>
<feature type="domain" description="Transposase Tc1-like" evidence="2">
    <location>
        <begin position="57"/>
        <end position="122"/>
    </location>
</feature>
<evidence type="ECO:0000313" key="3">
    <source>
        <dbReference type="EMBL" id="RZC36027.1"/>
    </source>
</evidence>
<feature type="non-terminal residue" evidence="3">
    <location>
        <position position="1"/>
    </location>
</feature>
<dbReference type="GO" id="GO:0005634">
    <property type="term" value="C:nucleus"/>
    <property type="evidence" value="ECO:0007669"/>
    <property type="project" value="UniProtKB-SubCell"/>
</dbReference>
<feature type="non-terminal residue" evidence="3">
    <location>
        <position position="122"/>
    </location>
</feature>
<gene>
    <name evidence="3" type="ORF">BDFB_015179</name>
</gene>